<name>A0A5D4KKR9_9BACI</name>
<dbReference type="AlphaFoldDB" id="A0A5D4KKR9"/>
<organism evidence="3 4">
    <name type="scientific">Rossellomorea vietnamensis</name>
    <dbReference type="NCBI Taxonomy" id="218284"/>
    <lineage>
        <taxon>Bacteria</taxon>
        <taxon>Bacillati</taxon>
        <taxon>Bacillota</taxon>
        <taxon>Bacilli</taxon>
        <taxon>Bacillales</taxon>
        <taxon>Bacillaceae</taxon>
        <taxon>Rossellomorea</taxon>
    </lineage>
</organism>
<dbReference type="InterPro" id="IPR027417">
    <property type="entry name" value="P-loop_NTPase"/>
</dbReference>
<comment type="caution">
    <text evidence="3">The sequence shown here is derived from an EMBL/GenBank/DDBJ whole genome shotgun (WGS) entry which is preliminary data.</text>
</comment>
<feature type="binding site" evidence="2">
    <location>
        <begin position="15"/>
        <end position="22"/>
    </location>
    <ligand>
        <name>ATP</name>
        <dbReference type="ChEBI" id="CHEBI:30616"/>
    </ligand>
</feature>
<dbReference type="Pfam" id="PF07931">
    <property type="entry name" value="CPT"/>
    <property type="match status" value="1"/>
</dbReference>
<dbReference type="GO" id="GO:0005524">
    <property type="term" value="F:ATP binding"/>
    <property type="evidence" value="ECO:0007669"/>
    <property type="project" value="InterPro"/>
</dbReference>
<dbReference type="EMBL" id="VTEH01000001">
    <property type="protein sequence ID" value="TYR77335.1"/>
    <property type="molecule type" value="Genomic_DNA"/>
</dbReference>
<feature type="active site" evidence="1">
    <location>
        <position position="41"/>
    </location>
</feature>
<accession>A0A5D4KKR9</accession>
<dbReference type="InterPro" id="IPR012853">
    <property type="entry name" value="CPT"/>
</dbReference>
<gene>
    <name evidence="3" type="ORF">FZC79_00485</name>
</gene>
<dbReference type="Gene3D" id="3.40.50.300">
    <property type="entry name" value="P-loop containing nucleotide triphosphate hydrolases"/>
    <property type="match status" value="1"/>
</dbReference>
<evidence type="ECO:0000256" key="1">
    <source>
        <dbReference type="PIRSR" id="PIRSR007531-1"/>
    </source>
</evidence>
<evidence type="ECO:0000313" key="4">
    <source>
        <dbReference type="Proteomes" id="UP000323317"/>
    </source>
</evidence>
<evidence type="ECO:0000313" key="3">
    <source>
        <dbReference type="EMBL" id="TYR77335.1"/>
    </source>
</evidence>
<proteinExistence type="predicted"/>
<protein>
    <submittedName>
        <fullName evidence="3">AAA family ATPase</fullName>
    </submittedName>
</protein>
<sequence>MVYDMTRGKIILLNGVSSSGKSTLAQKIIEKLPDYFHLSIDDYDCIIEKMEDRENQRLIPVPTECFFHRTMSMFSDNGINLVVDQILFNEETQEDCYQTLKDYPVLFVGVHCPAIELERREMTRRDRPLGQACGQLSYVHQQQEEYDIEIDTNNDDLEKAVQLIKERMENLGEATGWKNSVEEYFNQKIEKCQS</sequence>
<dbReference type="PIRSF" id="PIRSF007531">
    <property type="entry name" value="CPT"/>
    <property type="match status" value="1"/>
</dbReference>
<evidence type="ECO:0000256" key="2">
    <source>
        <dbReference type="PIRSR" id="PIRSR007531-2"/>
    </source>
</evidence>
<dbReference type="SUPFAM" id="SSF52540">
    <property type="entry name" value="P-loop containing nucleoside triphosphate hydrolases"/>
    <property type="match status" value="1"/>
</dbReference>
<dbReference type="GO" id="GO:0016740">
    <property type="term" value="F:transferase activity"/>
    <property type="evidence" value="ECO:0007669"/>
    <property type="project" value="InterPro"/>
</dbReference>
<reference evidence="3 4" key="1">
    <citation type="submission" date="2019-08" db="EMBL/GenBank/DDBJ databases">
        <title>Bacillus genomes from the desert of Cuatro Cienegas, Coahuila.</title>
        <authorList>
            <person name="Olmedo-Alvarez G."/>
        </authorList>
    </citation>
    <scope>NUCLEOTIDE SEQUENCE [LARGE SCALE GENOMIC DNA]</scope>
    <source>
        <strain evidence="3 4">CH40_1T</strain>
    </source>
</reference>
<dbReference type="Proteomes" id="UP000323317">
    <property type="component" value="Unassembled WGS sequence"/>
</dbReference>